<reference evidence="3 4" key="1">
    <citation type="submission" date="2016-04" db="EMBL/GenBank/DDBJ databases">
        <title>Complete genome sequence of Thermococcus siculi type strain RG-20.</title>
        <authorList>
            <person name="Oger P.M."/>
        </authorList>
    </citation>
    <scope>NUCLEOTIDE SEQUENCE [LARGE SCALE GENOMIC DNA]</scope>
    <source>
        <strain evidence="3 4">RG-20</strain>
    </source>
</reference>
<protein>
    <submittedName>
        <fullName evidence="3">Uncharacterized protein</fullName>
    </submittedName>
</protein>
<dbReference type="AlphaFoldDB" id="A0A2Z2MVS4"/>
<feature type="transmembrane region" description="Helical" evidence="2">
    <location>
        <begin position="129"/>
        <end position="148"/>
    </location>
</feature>
<accession>A0A2Z2MVS4</accession>
<sequence length="230" mass="25714">MLRELLSLLLLSTFLLINLGMAFMRAFGSLAGMTWRKVLRLDIPENEKKNWEKLYTAVWLIVGGWAFIKLWGWSATRVMAALFGFLAFRSGANVTRTLIYGLHDQRIIEEYTEDSSVLGIIGTATKLSLLLETVFVVAFALAYKAFSVTLNPNGLSANTFILYLWLAGLAFGLLFGWFIARNNRGILLRNAIATVGFFTARKGKRKADETVEKAKKAPEGLRSKLPKLGK</sequence>
<organism evidence="3 4">
    <name type="scientific">Thermococcus siculi</name>
    <dbReference type="NCBI Taxonomy" id="72803"/>
    <lineage>
        <taxon>Archaea</taxon>
        <taxon>Methanobacteriati</taxon>
        <taxon>Methanobacteriota</taxon>
        <taxon>Thermococci</taxon>
        <taxon>Thermococcales</taxon>
        <taxon>Thermococcaceae</taxon>
        <taxon>Thermococcus</taxon>
    </lineage>
</organism>
<keyword evidence="2" id="KW-1133">Transmembrane helix</keyword>
<keyword evidence="2" id="KW-0472">Membrane</keyword>
<proteinExistence type="predicted"/>
<evidence type="ECO:0000313" key="4">
    <source>
        <dbReference type="Proteomes" id="UP000250125"/>
    </source>
</evidence>
<evidence type="ECO:0000256" key="2">
    <source>
        <dbReference type="SAM" id="Phobius"/>
    </source>
</evidence>
<name>A0A2Z2MVS4_9EURY</name>
<evidence type="ECO:0000313" key="3">
    <source>
        <dbReference type="EMBL" id="ASJ08283.1"/>
    </source>
</evidence>
<feature type="region of interest" description="Disordered" evidence="1">
    <location>
        <begin position="205"/>
        <end position="230"/>
    </location>
</feature>
<feature type="compositionally biased region" description="Basic and acidic residues" evidence="1">
    <location>
        <begin position="206"/>
        <end position="222"/>
    </location>
</feature>
<dbReference type="Proteomes" id="UP000250125">
    <property type="component" value="Chromosome"/>
</dbReference>
<dbReference type="KEGG" id="tsl:A3L11_03180"/>
<dbReference type="EMBL" id="CP015103">
    <property type="protein sequence ID" value="ASJ08283.1"/>
    <property type="molecule type" value="Genomic_DNA"/>
</dbReference>
<feature type="transmembrane region" description="Helical" evidence="2">
    <location>
        <begin position="160"/>
        <end position="180"/>
    </location>
</feature>
<dbReference type="OrthoDB" id="99172at2157"/>
<keyword evidence="2" id="KW-0812">Transmembrane</keyword>
<feature type="transmembrane region" description="Helical" evidence="2">
    <location>
        <begin position="55"/>
        <end position="73"/>
    </location>
</feature>
<keyword evidence="4" id="KW-1185">Reference proteome</keyword>
<gene>
    <name evidence="3" type="ORF">A3L11_03180</name>
</gene>
<evidence type="ECO:0000256" key="1">
    <source>
        <dbReference type="SAM" id="MobiDB-lite"/>
    </source>
</evidence>